<name>A0ABD3FML2_9STRA</name>
<proteinExistence type="predicted"/>
<evidence type="ECO:0000313" key="1">
    <source>
        <dbReference type="EMBL" id="KAL3667576.1"/>
    </source>
</evidence>
<accession>A0ABD3FML2</accession>
<reference evidence="1 2" key="1">
    <citation type="submission" date="2024-09" db="EMBL/GenBank/DDBJ databases">
        <title>Genome sequencing and assembly of Phytophthora oleae, isolate VK10A, causative agent of rot of olive drupes.</title>
        <authorList>
            <person name="Conti Taguali S."/>
            <person name="Riolo M."/>
            <person name="La Spada F."/>
            <person name="Cacciola S.O."/>
            <person name="Dionisio G."/>
        </authorList>
    </citation>
    <scope>NUCLEOTIDE SEQUENCE [LARGE SCALE GENOMIC DNA]</scope>
    <source>
        <strain evidence="1 2">VK10A</strain>
    </source>
</reference>
<gene>
    <name evidence="1" type="ORF">V7S43_007130</name>
</gene>
<dbReference type="Proteomes" id="UP001632037">
    <property type="component" value="Unassembled WGS sequence"/>
</dbReference>
<keyword evidence="2" id="KW-1185">Reference proteome</keyword>
<organism evidence="1 2">
    <name type="scientific">Phytophthora oleae</name>
    <dbReference type="NCBI Taxonomy" id="2107226"/>
    <lineage>
        <taxon>Eukaryota</taxon>
        <taxon>Sar</taxon>
        <taxon>Stramenopiles</taxon>
        <taxon>Oomycota</taxon>
        <taxon>Peronosporomycetes</taxon>
        <taxon>Peronosporales</taxon>
        <taxon>Peronosporaceae</taxon>
        <taxon>Phytophthora</taxon>
    </lineage>
</organism>
<comment type="caution">
    <text evidence="1">The sequence shown here is derived from an EMBL/GenBank/DDBJ whole genome shotgun (WGS) entry which is preliminary data.</text>
</comment>
<sequence>MVGKAKQPLASCKKLVKVTAVNEVVTVKPSPPPDNTATGRKTPYQRLKDLISTQTSTTTVYQRVITSVEDLQAYTKARASVSQEKVTVRLRLLWISDHTYKQYSLVRLHLTDVVSPEPLEELKDVRIRWSFGLHTHTNN</sequence>
<evidence type="ECO:0000313" key="2">
    <source>
        <dbReference type="Proteomes" id="UP001632037"/>
    </source>
</evidence>
<dbReference type="EMBL" id="JBIMZQ010000013">
    <property type="protein sequence ID" value="KAL3667576.1"/>
    <property type="molecule type" value="Genomic_DNA"/>
</dbReference>
<dbReference type="AlphaFoldDB" id="A0ABD3FML2"/>
<protein>
    <submittedName>
        <fullName evidence="1">Uncharacterized protein</fullName>
    </submittedName>
</protein>